<keyword evidence="3" id="KW-1185">Reference proteome</keyword>
<evidence type="ECO:0000313" key="3">
    <source>
        <dbReference type="Proteomes" id="UP000602653"/>
    </source>
</evidence>
<name>A0ABX7II87_9ACTO</name>
<dbReference type="EMBL" id="CP070228">
    <property type="protein sequence ID" value="QRV02701.1"/>
    <property type="molecule type" value="Genomic_DNA"/>
</dbReference>
<dbReference type="Proteomes" id="UP000602653">
    <property type="component" value="Chromosome"/>
</dbReference>
<dbReference type="Pfam" id="PF13630">
    <property type="entry name" value="SdpI"/>
    <property type="match status" value="1"/>
</dbReference>
<feature type="transmembrane region" description="Helical" evidence="1">
    <location>
        <begin position="62"/>
        <end position="82"/>
    </location>
</feature>
<keyword evidence="1" id="KW-1133">Transmembrane helix</keyword>
<evidence type="ECO:0000256" key="1">
    <source>
        <dbReference type="SAM" id="Phobius"/>
    </source>
</evidence>
<sequence length="104" mass="11962">MTSGKLPPNETAGTRTSFALESDENWYFVQRLTGPPTKWLGYAQFLWVPAFVALEFTDNVGFLYATVAVQIFLFILLWIIYFRGIRRRKERLGAFALNTPHDQG</sequence>
<dbReference type="InterPro" id="IPR025962">
    <property type="entry name" value="SdpI/YhfL"/>
</dbReference>
<accession>A0ABX7II87</accession>
<keyword evidence="1" id="KW-0812">Transmembrane</keyword>
<proteinExistence type="predicted"/>
<keyword evidence="1" id="KW-0472">Membrane</keyword>
<dbReference type="RefSeq" id="WP_204425255.1">
    <property type="nucleotide sequence ID" value="NZ_CP070228.1"/>
</dbReference>
<evidence type="ECO:0000313" key="2">
    <source>
        <dbReference type="EMBL" id="QRV02701.1"/>
    </source>
</evidence>
<reference evidence="2 3" key="1">
    <citation type="submission" date="2021-02" db="EMBL/GenBank/DDBJ databases">
        <title>Complete Genome Sequence of Arcanobacterium phocisimile strain DSM 26142T from a harbour seal.</title>
        <authorList>
            <person name="Borowiak M."/>
            <person name="Alssahen M."/>
            <person name="Malorny B."/>
            <person name="Laemmler C."/>
            <person name="Siebert U."/>
            <person name="Ploetz M."/>
            <person name="Abdulmawjood A."/>
        </authorList>
    </citation>
    <scope>NUCLEOTIDE SEQUENCE [LARGE SCALE GENOMIC DNA]</scope>
    <source>
        <strain evidence="2 3">DSM 26142</strain>
    </source>
</reference>
<protein>
    <submittedName>
        <fullName evidence="2">SdpI family protein</fullName>
    </submittedName>
</protein>
<gene>
    <name evidence="2" type="ORF">JTE88_02895</name>
</gene>
<organism evidence="2 3">
    <name type="scientific">Arcanobacterium phocisimile</name>
    <dbReference type="NCBI Taxonomy" id="1302235"/>
    <lineage>
        <taxon>Bacteria</taxon>
        <taxon>Bacillati</taxon>
        <taxon>Actinomycetota</taxon>
        <taxon>Actinomycetes</taxon>
        <taxon>Actinomycetales</taxon>
        <taxon>Actinomycetaceae</taxon>
        <taxon>Arcanobacterium</taxon>
    </lineage>
</organism>